<evidence type="ECO:0000256" key="4">
    <source>
        <dbReference type="ARBA" id="ARBA00023136"/>
    </source>
</evidence>
<dbReference type="Pfam" id="PF02656">
    <property type="entry name" value="DUF202"/>
    <property type="match status" value="1"/>
</dbReference>
<dbReference type="Proteomes" id="UP000500801">
    <property type="component" value="Chromosome"/>
</dbReference>
<reference evidence="7 9" key="1">
    <citation type="submission" date="2018-11" db="EMBL/GenBank/DDBJ databases">
        <title>Complete genome sequence of Dickeya zeae strain CE1 infecting Canna edulis Ker-Gawl. in China.</title>
        <authorList>
            <person name="Zhang J."/>
            <person name="Lin B."/>
            <person name="Shen H."/>
            <person name="Jiang S."/>
            <person name="Pu X."/>
            <person name="Sun D."/>
        </authorList>
    </citation>
    <scope>NUCLEOTIDE SEQUENCE [LARGE SCALE GENOMIC DNA]</scope>
    <source>
        <strain evidence="7 9">CE1</strain>
    </source>
</reference>
<name>A0AAE6Z2R9_9GAMM</name>
<evidence type="ECO:0000259" key="6">
    <source>
        <dbReference type="Pfam" id="PF02656"/>
    </source>
</evidence>
<keyword evidence="2 5" id="KW-0812">Transmembrane</keyword>
<dbReference type="AlphaFoldDB" id="A0AAE6Z2R9"/>
<keyword evidence="3 5" id="KW-1133">Transmembrane helix</keyword>
<dbReference type="InterPro" id="IPR003807">
    <property type="entry name" value="DUF202"/>
</dbReference>
<evidence type="ECO:0000256" key="3">
    <source>
        <dbReference type="ARBA" id="ARBA00022989"/>
    </source>
</evidence>
<evidence type="ECO:0000256" key="1">
    <source>
        <dbReference type="ARBA" id="ARBA00004127"/>
    </source>
</evidence>
<reference evidence="8 10" key="2">
    <citation type="submission" date="2019-06" db="EMBL/GenBank/DDBJ databases">
        <title>Complete genome of Dickeya zeae PL65.</title>
        <authorList>
            <person name="Boluk G."/>
            <person name="Arif M."/>
        </authorList>
    </citation>
    <scope>NUCLEOTIDE SEQUENCE [LARGE SCALE GENOMIC DNA]</scope>
    <source>
        <strain evidence="8 10">PL65</strain>
    </source>
</reference>
<organism evidence="7 9">
    <name type="scientific">Dickeya zeae</name>
    <dbReference type="NCBI Taxonomy" id="204042"/>
    <lineage>
        <taxon>Bacteria</taxon>
        <taxon>Pseudomonadati</taxon>
        <taxon>Pseudomonadota</taxon>
        <taxon>Gammaproteobacteria</taxon>
        <taxon>Enterobacterales</taxon>
        <taxon>Pectobacteriaceae</taxon>
        <taxon>Dickeya</taxon>
    </lineage>
</organism>
<dbReference type="EMBL" id="CP040817">
    <property type="protein sequence ID" value="QYM92760.1"/>
    <property type="molecule type" value="Genomic_DNA"/>
</dbReference>
<comment type="subcellular location">
    <subcellularLocation>
        <location evidence="1">Endomembrane system</location>
        <topology evidence="1">Multi-pass membrane protein</topology>
    </subcellularLocation>
</comment>
<evidence type="ECO:0000313" key="10">
    <source>
        <dbReference type="Proteomes" id="UP000824976"/>
    </source>
</evidence>
<dbReference type="RefSeq" id="WP_168363801.1">
    <property type="nucleotide sequence ID" value="NZ_CP033622.1"/>
</dbReference>
<evidence type="ECO:0000313" key="8">
    <source>
        <dbReference type="EMBL" id="QYM92760.1"/>
    </source>
</evidence>
<dbReference type="GO" id="GO:0012505">
    <property type="term" value="C:endomembrane system"/>
    <property type="evidence" value="ECO:0007669"/>
    <property type="project" value="UniProtKB-SubCell"/>
</dbReference>
<dbReference type="EMBL" id="CP033622">
    <property type="protein sequence ID" value="QIZ52892.1"/>
    <property type="molecule type" value="Genomic_DNA"/>
</dbReference>
<feature type="domain" description="DUF202" evidence="6">
    <location>
        <begin position="11"/>
        <end position="76"/>
    </location>
</feature>
<dbReference type="Proteomes" id="UP000824976">
    <property type="component" value="Chromosome"/>
</dbReference>
<accession>A0AAE6Z2R9</accession>
<evidence type="ECO:0000313" key="9">
    <source>
        <dbReference type="Proteomes" id="UP000500801"/>
    </source>
</evidence>
<keyword evidence="10" id="KW-1185">Reference proteome</keyword>
<evidence type="ECO:0000256" key="5">
    <source>
        <dbReference type="SAM" id="Phobius"/>
    </source>
</evidence>
<keyword evidence="4 5" id="KW-0472">Membrane</keyword>
<sequence length="110" mass="12259">MTAPADTPSRDPGLQPERTRLAWSRTAFVLLINSLLLLKAGSITTEPLMLATGLFLLVMALVTYIWSRLRLRALQRYGHPCTRQSMRMMQLLVLMVLVTALSLLVGFTTG</sequence>
<feature type="transmembrane region" description="Helical" evidence="5">
    <location>
        <begin position="21"/>
        <end position="42"/>
    </location>
</feature>
<gene>
    <name evidence="7" type="ORF">DWG24_20185</name>
    <name evidence="8" type="ORF">FGI21_13265</name>
</gene>
<proteinExistence type="predicted"/>
<evidence type="ECO:0000256" key="2">
    <source>
        <dbReference type="ARBA" id="ARBA00022692"/>
    </source>
</evidence>
<evidence type="ECO:0000313" key="7">
    <source>
        <dbReference type="EMBL" id="QIZ52892.1"/>
    </source>
</evidence>
<feature type="transmembrane region" description="Helical" evidence="5">
    <location>
        <begin position="48"/>
        <end position="67"/>
    </location>
</feature>
<protein>
    <submittedName>
        <fullName evidence="7">DUF202 domain-containing protein</fullName>
    </submittedName>
</protein>
<feature type="transmembrane region" description="Helical" evidence="5">
    <location>
        <begin position="88"/>
        <end position="107"/>
    </location>
</feature>